<dbReference type="GO" id="GO:0006616">
    <property type="term" value="P:SRP-dependent cotranslational protein targeting to membrane, translocation"/>
    <property type="evidence" value="ECO:0007669"/>
    <property type="project" value="InterPro"/>
</dbReference>
<keyword evidence="5" id="KW-0653">Protein transport</keyword>
<feature type="transmembrane region" description="Helical" evidence="10">
    <location>
        <begin position="194"/>
        <end position="215"/>
    </location>
</feature>
<keyword evidence="4 8" id="KW-0812">Transmembrane</keyword>
<comment type="subcellular location">
    <subcellularLocation>
        <location evidence="1">Membrane</location>
        <topology evidence="1">Multi-pass membrane protein</topology>
    </subcellularLocation>
</comment>
<dbReference type="InterPro" id="IPR016447">
    <property type="entry name" value="Translocation_assoc_membrane"/>
</dbReference>
<evidence type="ECO:0000313" key="13">
    <source>
        <dbReference type="Proteomes" id="UP000827092"/>
    </source>
</evidence>
<evidence type="ECO:0000256" key="8">
    <source>
        <dbReference type="PROSITE-ProRule" id="PRU00205"/>
    </source>
</evidence>
<keyword evidence="6 10" id="KW-1133">Transmembrane helix</keyword>
<comment type="caution">
    <text evidence="12">The sequence shown here is derived from an EMBL/GenBank/DDBJ whole genome shotgun (WGS) entry which is preliminary data.</text>
</comment>
<feature type="transmembrane region" description="Helical" evidence="10">
    <location>
        <begin position="251"/>
        <end position="275"/>
    </location>
</feature>
<accession>A0AAV6U6W2</accession>
<evidence type="ECO:0000256" key="6">
    <source>
        <dbReference type="ARBA" id="ARBA00022989"/>
    </source>
</evidence>
<feature type="transmembrane region" description="Helical" evidence="10">
    <location>
        <begin position="27"/>
        <end position="54"/>
    </location>
</feature>
<evidence type="ECO:0000256" key="4">
    <source>
        <dbReference type="ARBA" id="ARBA00022692"/>
    </source>
</evidence>
<feature type="transmembrane region" description="Helical" evidence="10">
    <location>
        <begin position="80"/>
        <end position="99"/>
    </location>
</feature>
<evidence type="ECO:0000256" key="3">
    <source>
        <dbReference type="ARBA" id="ARBA00022448"/>
    </source>
</evidence>
<dbReference type="InterPro" id="IPR006634">
    <property type="entry name" value="TLC-dom"/>
</dbReference>
<dbReference type="PIRSF" id="PIRSF005449">
    <property type="entry name" value="Translocation_assoc_membrane"/>
    <property type="match status" value="1"/>
</dbReference>
<dbReference type="PANTHER" id="PTHR12371">
    <property type="entry name" value="TRANSLOCATION ASSOCIATED MEMBRANE PROTEIN"/>
    <property type="match status" value="1"/>
</dbReference>
<dbReference type="PANTHER" id="PTHR12371:SF11">
    <property type="entry name" value="TRANSLOCATING CHAIN-ASSOCIATED MEMBRANE PROTEIN"/>
    <property type="match status" value="1"/>
</dbReference>
<sequence>MGLKRRTGTKNPPIFSSEFLIQNHADIVSCIAMLFVIGLLFQVSAPLASVFVVMHHNVTEALDPSVPVLYEGGRQDVCVVTFYFLIAIVMHAILQEYALDKLNRKLHLSKMKHSKFNESGQLLVFYLISLLWGGDIILRDGYLLNISKLWQDYPHNEMTFMFKFYFIVQFAYWLHCYPELYFQKVKKDEMKPRIIYTTLYLAFLSAAYVLNFSRIAICLSVLHYLVESVFHTARLLYFAEKNKAATYGFTVWNVVFVVARLASITLSVLTFWYGLAQGEKEAVDWAQGNFNTKVVRVNCVVGVCLLQAWMMWNFINFHLRRMRERAAAAASSRKKALAKKEKKAASRKDEQLKQKSEDEVNELPEVDQNTKKAGGGELRSRVGAAASPKAKRF</sequence>
<feature type="region of interest" description="Disordered" evidence="9">
    <location>
        <begin position="335"/>
        <end position="393"/>
    </location>
</feature>
<dbReference type="Proteomes" id="UP000827092">
    <property type="component" value="Unassembled WGS sequence"/>
</dbReference>
<gene>
    <name evidence="12" type="ORF">JTE90_017426</name>
</gene>
<reference evidence="12 13" key="1">
    <citation type="journal article" date="2022" name="Nat. Ecol. Evol.">
        <title>A masculinizing supergene underlies an exaggerated male reproductive morph in a spider.</title>
        <authorList>
            <person name="Hendrickx F."/>
            <person name="De Corte Z."/>
            <person name="Sonet G."/>
            <person name="Van Belleghem S.M."/>
            <person name="Kostlbacher S."/>
            <person name="Vangestel C."/>
        </authorList>
    </citation>
    <scope>NUCLEOTIDE SEQUENCE [LARGE SCALE GENOMIC DNA]</scope>
    <source>
        <strain evidence="12">W744_W776</strain>
    </source>
</reference>
<evidence type="ECO:0000259" key="11">
    <source>
        <dbReference type="PROSITE" id="PS50922"/>
    </source>
</evidence>
<keyword evidence="7 8" id="KW-0472">Membrane</keyword>
<evidence type="ECO:0000256" key="2">
    <source>
        <dbReference type="ARBA" id="ARBA00005999"/>
    </source>
</evidence>
<evidence type="ECO:0000256" key="5">
    <source>
        <dbReference type="ARBA" id="ARBA00022927"/>
    </source>
</evidence>
<feature type="domain" description="TLC" evidence="11">
    <location>
        <begin position="114"/>
        <end position="325"/>
    </location>
</feature>
<feature type="transmembrane region" description="Helical" evidence="10">
    <location>
        <begin position="221"/>
        <end position="239"/>
    </location>
</feature>
<name>A0AAV6U6W2_9ARAC</name>
<organism evidence="12 13">
    <name type="scientific">Oedothorax gibbosus</name>
    <dbReference type="NCBI Taxonomy" id="931172"/>
    <lineage>
        <taxon>Eukaryota</taxon>
        <taxon>Metazoa</taxon>
        <taxon>Ecdysozoa</taxon>
        <taxon>Arthropoda</taxon>
        <taxon>Chelicerata</taxon>
        <taxon>Arachnida</taxon>
        <taxon>Araneae</taxon>
        <taxon>Araneomorphae</taxon>
        <taxon>Entelegynae</taxon>
        <taxon>Araneoidea</taxon>
        <taxon>Linyphiidae</taxon>
        <taxon>Erigoninae</taxon>
        <taxon>Oedothorax</taxon>
    </lineage>
</organism>
<evidence type="ECO:0000256" key="1">
    <source>
        <dbReference type="ARBA" id="ARBA00004141"/>
    </source>
</evidence>
<evidence type="ECO:0000256" key="10">
    <source>
        <dbReference type="SAM" id="Phobius"/>
    </source>
</evidence>
<evidence type="ECO:0000256" key="9">
    <source>
        <dbReference type="SAM" id="MobiDB-lite"/>
    </source>
</evidence>
<feature type="transmembrane region" description="Helical" evidence="10">
    <location>
        <begin position="158"/>
        <end position="174"/>
    </location>
</feature>
<dbReference type="GO" id="GO:0045048">
    <property type="term" value="P:protein insertion into ER membrane"/>
    <property type="evidence" value="ECO:0007669"/>
    <property type="project" value="TreeGrafter"/>
</dbReference>
<proteinExistence type="inferred from homology"/>
<dbReference type="PROSITE" id="PS50922">
    <property type="entry name" value="TLC"/>
    <property type="match status" value="1"/>
</dbReference>
<dbReference type="EMBL" id="JAFNEN010000598">
    <property type="protein sequence ID" value="KAG8179894.1"/>
    <property type="molecule type" value="Genomic_DNA"/>
</dbReference>
<evidence type="ECO:0000313" key="12">
    <source>
        <dbReference type="EMBL" id="KAG8179894.1"/>
    </source>
</evidence>
<dbReference type="AlphaFoldDB" id="A0AAV6U6W2"/>
<dbReference type="Pfam" id="PF03798">
    <property type="entry name" value="TRAM_LAG1_CLN8"/>
    <property type="match status" value="1"/>
</dbReference>
<comment type="similarity">
    <text evidence="2">Belongs to the TRAM family.</text>
</comment>
<feature type="compositionally biased region" description="Basic and acidic residues" evidence="9">
    <location>
        <begin position="343"/>
        <end position="358"/>
    </location>
</feature>
<feature type="transmembrane region" description="Helical" evidence="10">
    <location>
        <begin position="295"/>
        <end position="315"/>
    </location>
</feature>
<feature type="transmembrane region" description="Helical" evidence="10">
    <location>
        <begin position="120"/>
        <end position="138"/>
    </location>
</feature>
<dbReference type="SMART" id="SM00724">
    <property type="entry name" value="TLC"/>
    <property type="match status" value="1"/>
</dbReference>
<evidence type="ECO:0000256" key="7">
    <source>
        <dbReference type="ARBA" id="ARBA00023136"/>
    </source>
</evidence>
<protein>
    <recommendedName>
        <fullName evidence="11">TLC domain-containing protein</fullName>
    </recommendedName>
</protein>
<keyword evidence="3" id="KW-0813">Transport</keyword>
<dbReference type="GO" id="GO:0005789">
    <property type="term" value="C:endoplasmic reticulum membrane"/>
    <property type="evidence" value="ECO:0007669"/>
    <property type="project" value="TreeGrafter"/>
</dbReference>
<keyword evidence="13" id="KW-1185">Reference proteome</keyword>